<proteinExistence type="predicted"/>
<sequence length="30" mass="3536">MNVENKACGRVCTKRLNFMYGHPTRRKLVL</sequence>
<dbReference type="AlphaFoldDB" id="A0A0A8YU99"/>
<dbReference type="EMBL" id="GBRH01267226">
    <property type="protein sequence ID" value="JAD30669.1"/>
    <property type="molecule type" value="Transcribed_RNA"/>
</dbReference>
<evidence type="ECO:0000313" key="1">
    <source>
        <dbReference type="EMBL" id="JAD30669.1"/>
    </source>
</evidence>
<organism evidence="1">
    <name type="scientific">Arundo donax</name>
    <name type="common">Giant reed</name>
    <name type="synonym">Donax arundinaceus</name>
    <dbReference type="NCBI Taxonomy" id="35708"/>
    <lineage>
        <taxon>Eukaryota</taxon>
        <taxon>Viridiplantae</taxon>
        <taxon>Streptophyta</taxon>
        <taxon>Embryophyta</taxon>
        <taxon>Tracheophyta</taxon>
        <taxon>Spermatophyta</taxon>
        <taxon>Magnoliopsida</taxon>
        <taxon>Liliopsida</taxon>
        <taxon>Poales</taxon>
        <taxon>Poaceae</taxon>
        <taxon>PACMAD clade</taxon>
        <taxon>Arundinoideae</taxon>
        <taxon>Arundineae</taxon>
        <taxon>Arundo</taxon>
    </lineage>
</organism>
<accession>A0A0A8YU99</accession>
<reference evidence="1" key="1">
    <citation type="submission" date="2014-09" db="EMBL/GenBank/DDBJ databases">
        <authorList>
            <person name="Magalhaes I.L.F."/>
            <person name="Oliveira U."/>
            <person name="Santos F.R."/>
            <person name="Vidigal T.H.D.A."/>
            <person name="Brescovit A.D."/>
            <person name="Santos A.J."/>
        </authorList>
    </citation>
    <scope>NUCLEOTIDE SEQUENCE</scope>
    <source>
        <tissue evidence="1">Shoot tissue taken approximately 20 cm above the soil surface</tissue>
    </source>
</reference>
<reference evidence="1" key="2">
    <citation type="journal article" date="2015" name="Data Brief">
        <title>Shoot transcriptome of the giant reed, Arundo donax.</title>
        <authorList>
            <person name="Barrero R.A."/>
            <person name="Guerrero F.D."/>
            <person name="Moolhuijzen P."/>
            <person name="Goolsby J.A."/>
            <person name="Tidwell J."/>
            <person name="Bellgard S.E."/>
            <person name="Bellgard M.I."/>
        </authorList>
    </citation>
    <scope>NUCLEOTIDE SEQUENCE</scope>
    <source>
        <tissue evidence="1">Shoot tissue taken approximately 20 cm above the soil surface</tissue>
    </source>
</reference>
<protein>
    <submittedName>
        <fullName evidence="1">Uncharacterized protein</fullName>
    </submittedName>
</protein>
<name>A0A0A8YU99_ARUDO</name>